<name>A0AAP0HPW5_9MAGN</name>
<proteinExistence type="predicted"/>
<comment type="caution">
    <text evidence="1">The sequence shown here is derived from an EMBL/GenBank/DDBJ whole genome shotgun (WGS) entry which is preliminary data.</text>
</comment>
<organism evidence="1 2">
    <name type="scientific">Stephania japonica</name>
    <dbReference type="NCBI Taxonomy" id="461633"/>
    <lineage>
        <taxon>Eukaryota</taxon>
        <taxon>Viridiplantae</taxon>
        <taxon>Streptophyta</taxon>
        <taxon>Embryophyta</taxon>
        <taxon>Tracheophyta</taxon>
        <taxon>Spermatophyta</taxon>
        <taxon>Magnoliopsida</taxon>
        <taxon>Ranunculales</taxon>
        <taxon>Menispermaceae</taxon>
        <taxon>Menispermoideae</taxon>
        <taxon>Cissampelideae</taxon>
        <taxon>Stephania</taxon>
    </lineage>
</organism>
<dbReference type="Gene3D" id="1.10.510.10">
    <property type="entry name" value="Transferase(Phosphotransferase) domain 1"/>
    <property type="match status" value="1"/>
</dbReference>
<dbReference type="GO" id="GO:0007165">
    <property type="term" value="P:signal transduction"/>
    <property type="evidence" value="ECO:0007669"/>
    <property type="project" value="TreeGrafter"/>
</dbReference>
<dbReference type="PANTHER" id="PTHR48011">
    <property type="entry name" value="CCR4-NOT TRANSCRIPTIONAL COMPLEX SUBUNIT CAF120-RELATED"/>
    <property type="match status" value="1"/>
</dbReference>
<dbReference type="SUPFAM" id="SSF56112">
    <property type="entry name" value="Protein kinase-like (PK-like)"/>
    <property type="match status" value="1"/>
</dbReference>
<evidence type="ECO:0000313" key="2">
    <source>
        <dbReference type="Proteomes" id="UP001417504"/>
    </source>
</evidence>
<dbReference type="AlphaFoldDB" id="A0AAP0HPW5"/>
<reference evidence="1 2" key="1">
    <citation type="submission" date="2024-01" db="EMBL/GenBank/DDBJ databases">
        <title>Genome assemblies of Stephania.</title>
        <authorList>
            <person name="Yang L."/>
        </authorList>
    </citation>
    <scope>NUCLEOTIDE SEQUENCE [LARGE SCALE GENOMIC DNA]</scope>
    <source>
        <strain evidence="1">QJT</strain>
        <tissue evidence="1">Leaf</tissue>
    </source>
</reference>
<evidence type="ECO:0000313" key="1">
    <source>
        <dbReference type="EMBL" id="KAK9096958.1"/>
    </source>
</evidence>
<dbReference type="PANTHER" id="PTHR48011:SF18">
    <property type="entry name" value="MITOGEN-ACTIVATED PROTEIN KINASE KINASE KINASE 19-RELATED"/>
    <property type="match status" value="1"/>
</dbReference>
<sequence>MVTGNNAWNWDTNAMDMKPFSNRIIGTEEVPEIPSELSEHGKDFLAKCWQKDCKKRWTAEMLNHPFVAEEACESLIRSLAAVRSVSESRKSARAMNNVADCFVAIIDALGIFVPKGAK</sequence>
<dbReference type="InterPro" id="IPR011009">
    <property type="entry name" value="Kinase-like_dom_sf"/>
</dbReference>
<accession>A0AAP0HPW5</accession>
<gene>
    <name evidence="1" type="ORF">Sjap_022455</name>
</gene>
<keyword evidence="2" id="KW-1185">Reference proteome</keyword>
<protein>
    <submittedName>
        <fullName evidence="1">Uncharacterized protein</fullName>
    </submittedName>
</protein>
<dbReference type="GO" id="GO:0004672">
    <property type="term" value="F:protein kinase activity"/>
    <property type="evidence" value="ECO:0007669"/>
    <property type="project" value="TreeGrafter"/>
</dbReference>
<dbReference type="EMBL" id="JBBNAE010000009">
    <property type="protein sequence ID" value="KAK9096958.1"/>
    <property type="molecule type" value="Genomic_DNA"/>
</dbReference>
<dbReference type="Proteomes" id="UP001417504">
    <property type="component" value="Unassembled WGS sequence"/>
</dbReference>
<dbReference type="InterPro" id="IPR052751">
    <property type="entry name" value="Plant_MAPKKK"/>
</dbReference>